<comment type="catalytic activity">
    <reaction evidence="5">
        <text>2 GTP = 3',3'-c-di-GMP + 2 diphosphate</text>
        <dbReference type="Rhea" id="RHEA:24898"/>
        <dbReference type="ChEBI" id="CHEBI:33019"/>
        <dbReference type="ChEBI" id="CHEBI:37565"/>
        <dbReference type="ChEBI" id="CHEBI:58805"/>
        <dbReference type="EC" id="2.7.7.65"/>
    </reaction>
</comment>
<keyword evidence="6" id="KW-1133">Transmembrane helix</keyword>
<name>A0ABT8PSL0_9ENTR</name>
<dbReference type="NCBIfam" id="TIGR00254">
    <property type="entry name" value="GGDEF"/>
    <property type="match status" value="1"/>
</dbReference>
<dbReference type="CDD" id="cd01949">
    <property type="entry name" value="GGDEF"/>
    <property type="match status" value="1"/>
</dbReference>
<evidence type="ECO:0000256" key="1">
    <source>
        <dbReference type="ARBA" id="ARBA00001946"/>
    </source>
</evidence>
<organism evidence="8 9">
    <name type="scientific">Citrobacter enshiensis</name>
    <dbReference type="NCBI Taxonomy" id="2971264"/>
    <lineage>
        <taxon>Bacteria</taxon>
        <taxon>Pseudomonadati</taxon>
        <taxon>Pseudomonadota</taxon>
        <taxon>Gammaproteobacteria</taxon>
        <taxon>Enterobacterales</taxon>
        <taxon>Enterobacteriaceae</taxon>
        <taxon>Citrobacter</taxon>
    </lineage>
</organism>
<keyword evidence="9" id="KW-1185">Reference proteome</keyword>
<dbReference type="Gene3D" id="3.30.70.270">
    <property type="match status" value="1"/>
</dbReference>
<keyword evidence="4" id="KW-0547">Nucleotide-binding</keyword>
<evidence type="ECO:0000313" key="9">
    <source>
        <dbReference type="Proteomes" id="UP001174867"/>
    </source>
</evidence>
<evidence type="ECO:0000256" key="2">
    <source>
        <dbReference type="ARBA" id="ARBA00004665"/>
    </source>
</evidence>
<comment type="caution">
    <text evidence="8">The sequence shown here is derived from an EMBL/GenBank/DDBJ whole genome shotgun (WGS) entry which is preliminary data.</text>
</comment>
<dbReference type="RefSeq" id="WP_301697919.1">
    <property type="nucleotide sequence ID" value="NZ_JAUJYW010000003.1"/>
</dbReference>
<dbReference type="EC" id="2.7.7.65" evidence="3"/>
<dbReference type="Proteomes" id="UP001174867">
    <property type="component" value="Unassembled WGS sequence"/>
</dbReference>
<evidence type="ECO:0000259" key="7">
    <source>
        <dbReference type="PROSITE" id="PS50887"/>
    </source>
</evidence>
<comment type="cofactor">
    <cofactor evidence="1">
        <name>Mg(2+)</name>
        <dbReference type="ChEBI" id="CHEBI:18420"/>
    </cofactor>
</comment>
<feature type="transmembrane region" description="Helical" evidence="6">
    <location>
        <begin position="21"/>
        <end position="39"/>
    </location>
</feature>
<evidence type="ECO:0000313" key="8">
    <source>
        <dbReference type="EMBL" id="MDN8599321.1"/>
    </source>
</evidence>
<dbReference type="InterPro" id="IPR050469">
    <property type="entry name" value="Diguanylate_Cyclase"/>
</dbReference>
<dbReference type="Gene3D" id="3.30.450.20">
    <property type="entry name" value="PAS domain"/>
    <property type="match status" value="1"/>
</dbReference>
<dbReference type="Pfam" id="PF00990">
    <property type="entry name" value="GGDEF"/>
    <property type="match status" value="1"/>
</dbReference>
<keyword evidence="4" id="KW-0342">GTP-binding</keyword>
<dbReference type="EMBL" id="JAUJYW010000003">
    <property type="protein sequence ID" value="MDN8599321.1"/>
    <property type="molecule type" value="Genomic_DNA"/>
</dbReference>
<keyword evidence="8" id="KW-0548">Nucleotidyltransferase</keyword>
<protein>
    <recommendedName>
        <fullName evidence="3">diguanylate cyclase</fullName>
        <ecNumber evidence="3">2.7.7.65</ecNumber>
    </recommendedName>
</protein>
<dbReference type="InterPro" id="IPR000160">
    <property type="entry name" value="GGDEF_dom"/>
</dbReference>
<comment type="pathway">
    <text evidence="2">Purine metabolism; 3',5'-cyclic di-GMP biosynthesis.</text>
</comment>
<dbReference type="InterPro" id="IPR043128">
    <property type="entry name" value="Rev_trsase/Diguanyl_cyclase"/>
</dbReference>
<gene>
    <name evidence="8" type="ORF">Q0A17_07870</name>
</gene>
<dbReference type="GO" id="GO:0052621">
    <property type="term" value="F:diguanylate cyclase activity"/>
    <property type="evidence" value="ECO:0007669"/>
    <property type="project" value="UniProtKB-EC"/>
</dbReference>
<keyword evidence="6" id="KW-0472">Membrane</keyword>
<keyword evidence="8" id="KW-0808">Transferase</keyword>
<dbReference type="InterPro" id="IPR029787">
    <property type="entry name" value="Nucleotide_cyclase"/>
</dbReference>
<dbReference type="PANTHER" id="PTHR45138:SF9">
    <property type="entry name" value="DIGUANYLATE CYCLASE DGCM-RELATED"/>
    <property type="match status" value="1"/>
</dbReference>
<feature type="domain" description="GGDEF" evidence="7">
    <location>
        <begin position="369"/>
        <end position="506"/>
    </location>
</feature>
<evidence type="ECO:0000256" key="6">
    <source>
        <dbReference type="SAM" id="Phobius"/>
    </source>
</evidence>
<reference evidence="8 9" key="1">
    <citation type="submission" date="2023-07" db="EMBL/GenBank/DDBJ databases">
        <title>Citrobacter selenititolerans sp. nov., isolated from seleniferous soil.</title>
        <authorList>
            <person name="Zhang S."/>
            <person name="Li K."/>
            <person name="Peng J."/>
            <person name="Wang H."/>
            <person name="Sun J."/>
            <person name="Guo Y."/>
        </authorList>
    </citation>
    <scope>NUCLEOTIDE SEQUENCE [LARGE SCALE GENOMIC DNA]</scope>
    <source>
        <strain evidence="8 9">S2-9</strain>
    </source>
</reference>
<dbReference type="PROSITE" id="PS50887">
    <property type="entry name" value="GGDEF"/>
    <property type="match status" value="1"/>
</dbReference>
<accession>A0ABT8PSL0</accession>
<keyword evidence="6" id="KW-0812">Transmembrane</keyword>
<sequence length="515" mass="58201">MPYGKIASYCGHLSLTAKRGLLLLFIFLQTAILAGHLYYQYTYIMGEAARILRNTTLLEAERFETSLDAMGYQVRLIGNALLLNHTVTSENTNRFLDEELKQDWLDGVIVFDEKGDFVAQRALFPLENALSASTLTQASFRDRPLFKQLRHSKENDSLFYWQSQGTDPNIHGFVMYHAIRDAKGNFLGGVVGYFDAHSIVKIFRKLSDKGFYLGSGGAMVVLDRDNYIQLTRVGAGITVGPLHFNPYLKEVMKYSSDSAQTNQYISPIDGTSRMGVFLNLSHHKWVMAAGLAEHEILHGWYLQVFCSVMALIAIIITQWSLLNYMHANSLQRAQLVKDALRDPLTGLANRRYFDEQVRNICRVVSRQRQSLCVLSIDLDYFKRINDNFGHSGGDEVLRCVGQILPGLVRGNDIAARLGGEEFVVVMPFTEPDYANVVAERIRSNFARQEVDFHGRKIQFTASFGLAQMTPDELNASEGFQAALDRADQALYRAKREGRNRVCMASKNQQLILYPT</sequence>
<proteinExistence type="predicted"/>
<dbReference type="PANTHER" id="PTHR45138">
    <property type="entry name" value="REGULATORY COMPONENTS OF SENSORY TRANSDUCTION SYSTEM"/>
    <property type="match status" value="1"/>
</dbReference>
<feature type="transmembrane region" description="Helical" evidence="6">
    <location>
        <begin position="300"/>
        <end position="322"/>
    </location>
</feature>
<dbReference type="SUPFAM" id="SSF55073">
    <property type="entry name" value="Nucleotide cyclase"/>
    <property type="match status" value="1"/>
</dbReference>
<evidence type="ECO:0000256" key="4">
    <source>
        <dbReference type="ARBA" id="ARBA00023134"/>
    </source>
</evidence>
<evidence type="ECO:0000256" key="3">
    <source>
        <dbReference type="ARBA" id="ARBA00012528"/>
    </source>
</evidence>
<dbReference type="SMART" id="SM00267">
    <property type="entry name" value="GGDEF"/>
    <property type="match status" value="1"/>
</dbReference>
<evidence type="ECO:0000256" key="5">
    <source>
        <dbReference type="ARBA" id="ARBA00034247"/>
    </source>
</evidence>